<feature type="domain" description="Rad4 beta-hairpin" evidence="9">
    <location>
        <begin position="764"/>
        <end position="838"/>
    </location>
</feature>
<keyword evidence="5" id="KW-0539">Nucleus</keyword>
<protein>
    <submittedName>
        <fullName evidence="10">Rad4-domain-containing protein</fullName>
    </submittedName>
</protein>
<evidence type="ECO:0000256" key="4">
    <source>
        <dbReference type="ARBA" id="ARBA00023204"/>
    </source>
</evidence>
<feature type="compositionally biased region" description="Low complexity" evidence="6">
    <location>
        <begin position="1022"/>
        <end position="1038"/>
    </location>
</feature>
<evidence type="ECO:0000256" key="3">
    <source>
        <dbReference type="ARBA" id="ARBA00022763"/>
    </source>
</evidence>
<evidence type="ECO:0000259" key="7">
    <source>
        <dbReference type="SMART" id="SM01030"/>
    </source>
</evidence>
<dbReference type="AlphaFoldDB" id="A0A6A5U5Y8"/>
<dbReference type="InterPro" id="IPR000719">
    <property type="entry name" value="Prot_kinase_dom"/>
</dbReference>
<dbReference type="GO" id="GO:0000111">
    <property type="term" value="C:nucleotide-excision repair factor 2 complex"/>
    <property type="evidence" value="ECO:0007669"/>
    <property type="project" value="TreeGrafter"/>
</dbReference>
<evidence type="ECO:0000256" key="5">
    <source>
        <dbReference type="ARBA" id="ARBA00023242"/>
    </source>
</evidence>
<dbReference type="InterPro" id="IPR042488">
    <property type="entry name" value="Rad4_BHD3_sf"/>
</dbReference>
<dbReference type="GO" id="GO:0003697">
    <property type="term" value="F:single-stranded DNA binding"/>
    <property type="evidence" value="ECO:0007669"/>
    <property type="project" value="TreeGrafter"/>
</dbReference>
<feature type="domain" description="Rad4 beta-hairpin" evidence="8">
    <location>
        <begin position="694"/>
        <end position="757"/>
    </location>
</feature>
<dbReference type="Pfam" id="PF03835">
    <property type="entry name" value="Rad4"/>
    <property type="match status" value="1"/>
</dbReference>
<dbReference type="InterPro" id="IPR018326">
    <property type="entry name" value="Rad4_beta-hairpin_dom1"/>
</dbReference>
<feature type="region of interest" description="Disordered" evidence="6">
    <location>
        <begin position="988"/>
        <end position="1140"/>
    </location>
</feature>
<keyword evidence="3" id="KW-0227">DNA damage</keyword>
<evidence type="ECO:0000259" key="8">
    <source>
        <dbReference type="SMART" id="SM01031"/>
    </source>
</evidence>
<dbReference type="Pfam" id="PF10405">
    <property type="entry name" value="BHD_3"/>
    <property type="match status" value="1"/>
</dbReference>
<dbReference type="PANTHER" id="PTHR12135">
    <property type="entry name" value="DNA REPAIR PROTEIN XP-C / RAD4"/>
    <property type="match status" value="1"/>
</dbReference>
<dbReference type="Pfam" id="PF00069">
    <property type="entry name" value="Pkinase"/>
    <property type="match status" value="1"/>
</dbReference>
<proteinExistence type="inferred from homology"/>
<evidence type="ECO:0000313" key="10">
    <source>
        <dbReference type="EMBL" id="KAF1960563.1"/>
    </source>
</evidence>
<dbReference type="InterPro" id="IPR018327">
    <property type="entry name" value="BHD_2"/>
</dbReference>
<dbReference type="Gene3D" id="2.20.20.110">
    <property type="entry name" value="Rad4, beta-hairpin domain BHD1"/>
    <property type="match status" value="1"/>
</dbReference>
<dbReference type="OrthoDB" id="300780at2759"/>
<feature type="compositionally biased region" description="Basic and acidic residues" evidence="6">
    <location>
        <begin position="255"/>
        <end position="282"/>
    </location>
</feature>
<evidence type="ECO:0000256" key="6">
    <source>
        <dbReference type="SAM" id="MobiDB-lite"/>
    </source>
</evidence>
<keyword evidence="4" id="KW-0234">DNA repair</keyword>
<name>A0A6A5U5Y8_9PLEO</name>
<feature type="compositionally biased region" description="Acidic residues" evidence="6">
    <location>
        <begin position="88"/>
        <end position="99"/>
    </location>
</feature>
<dbReference type="Gene3D" id="3.90.260.10">
    <property type="entry name" value="Transglutaminase-like"/>
    <property type="match status" value="1"/>
</dbReference>
<evidence type="ECO:0000256" key="1">
    <source>
        <dbReference type="ARBA" id="ARBA00004123"/>
    </source>
</evidence>
<feature type="compositionally biased region" description="Basic residues" evidence="6">
    <location>
        <begin position="1"/>
        <end position="10"/>
    </location>
</feature>
<dbReference type="GO" id="GO:0071942">
    <property type="term" value="C:XPC complex"/>
    <property type="evidence" value="ECO:0007669"/>
    <property type="project" value="TreeGrafter"/>
</dbReference>
<dbReference type="Pfam" id="PF10403">
    <property type="entry name" value="BHD_1"/>
    <property type="match status" value="1"/>
</dbReference>
<dbReference type="SMART" id="SM01030">
    <property type="entry name" value="BHD_1"/>
    <property type="match status" value="1"/>
</dbReference>
<feature type="compositionally biased region" description="Acidic residues" evidence="6">
    <location>
        <begin position="60"/>
        <end position="78"/>
    </location>
</feature>
<evidence type="ECO:0000256" key="2">
    <source>
        <dbReference type="ARBA" id="ARBA00009525"/>
    </source>
</evidence>
<feature type="compositionally biased region" description="Basic and acidic residues" evidence="6">
    <location>
        <begin position="11"/>
        <end position="21"/>
    </location>
</feature>
<dbReference type="InterPro" id="IPR018328">
    <property type="entry name" value="Rad4_beta-hairpin_dom3"/>
</dbReference>
<gene>
    <name evidence="10" type="ORF">CC80DRAFT_589952</name>
</gene>
<dbReference type="SUPFAM" id="SSF54001">
    <property type="entry name" value="Cysteine proteinases"/>
    <property type="match status" value="1"/>
</dbReference>
<accession>A0A6A5U5Y8</accession>
<feature type="compositionally biased region" description="Basic and acidic residues" evidence="6">
    <location>
        <begin position="1125"/>
        <end position="1140"/>
    </location>
</feature>
<dbReference type="GO" id="GO:0006298">
    <property type="term" value="P:mismatch repair"/>
    <property type="evidence" value="ECO:0007669"/>
    <property type="project" value="TreeGrafter"/>
</dbReference>
<dbReference type="EMBL" id="ML976982">
    <property type="protein sequence ID" value="KAF1960563.1"/>
    <property type="molecule type" value="Genomic_DNA"/>
</dbReference>
<dbReference type="GO" id="GO:0006289">
    <property type="term" value="P:nucleotide-excision repair"/>
    <property type="evidence" value="ECO:0007669"/>
    <property type="project" value="InterPro"/>
</dbReference>
<organism evidence="10 11">
    <name type="scientific">Byssothecium circinans</name>
    <dbReference type="NCBI Taxonomy" id="147558"/>
    <lineage>
        <taxon>Eukaryota</taxon>
        <taxon>Fungi</taxon>
        <taxon>Dikarya</taxon>
        <taxon>Ascomycota</taxon>
        <taxon>Pezizomycotina</taxon>
        <taxon>Dothideomycetes</taxon>
        <taxon>Pleosporomycetidae</taxon>
        <taxon>Pleosporales</taxon>
        <taxon>Massarineae</taxon>
        <taxon>Massarinaceae</taxon>
        <taxon>Byssothecium</taxon>
    </lineage>
</organism>
<dbReference type="Pfam" id="PF10404">
    <property type="entry name" value="BHD_2"/>
    <property type="match status" value="1"/>
</dbReference>
<dbReference type="PANTHER" id="PTHR12135:SF2">
    <property type="entry name" value="DNA REPAIR PROTEIN RAD34"/>
    <property type="match status" value="1"/>
</dbReference>
<dbReference type="InterPro" id="IPR038765">
    <property type="entry name" value="Papain-like_cys_pep_sf"/>
</dbReference>
<feature type="region of interest" description="Disordered" evidence="6">
    <location>
        <begin position="1"/>
        <end position="116"/>
    </location>
</feature>
<dbReference type="Gene3D" id="3.30.70.2460">
    <property type="entry name" value="Rad4, beta-hairpin domain BHD3"/>
    <property type="match status" value="1"/>
</dbReference>
<feature type="region of interest" description="Disordered" evidence="6">
    <location>
        <begin position="613"/>
        <end position="640"/>
    </location>
</feature>
<dbReference type="InterPro" id="IPR036985">
    <property type="entry name" value="Transglutaminase-like_sf"/>
</dbReference>
<dbReference type="SMART" id="SM01032">
    <property type="entry name" value="BHD_3"/>
    <property type="match status" value="1"/>
</dbReference>
<dbReference type="GO" id="GO:0005524">
    <property type="term" value="F:ATP binding"/>
    <property type="evidence" value="ECO:0007669"/>
    <property type="project" value="InterPro"/>
</dbReference>
<evidence type="ECO:0000313" key="11">
    <source>
        <dbReference type="Proteomes" id="UP000800035"/>
    </source>
</evidence>
<dbReference type="InterPro" id="IPR011009">
    <property type="entry name" value="Kinase-like_dom_sf"/>
</dbReference>
<comment type="subcellular location">
    <subcellularLocation>
        <location evidence="1">Nucleus</location>
    </subcellularLocation>
</comment>
<feature type="region of interest" description="Disordered" evidence="6">
    <location>
        <begin position="240"/>
        <end position="286"/>
    </location>
</feature>
<dbReference type="GO" id="GO:0003684">
    <property type="term" value="F:damaged DNA binding"/>
    <property type="evidence" value="ECO:0007669"/>
    <property type="project" value="InterPro"/>
</dbReference>
<feature type="domain" description="Rad4 beta-hairpin" evidence="7">
    <location>
        <begin position="635"/>
        <end position="692"/>
    </location>
</feature>
<keyword evidence="11" id="KW-1185">Reference proteome</keyword>
<dbReference type="GO" id="GO:0004672">
    <property type="term" value="F:protein kinase activity"/>
    <property type="evidence" value="ECO:0007669"/>
    <property type="project" value="InterPro"/>
</dbReference>
<evidence type="ECO:0000259" key="9">
    <source>
        <dbReference type="SMART" id="SM01032"/>
    </source>
</evidence>
<dbReference type="FunFam" id="3.30.70.2460:FF:000001">
    <property type="entry name" value="DNA repair protein Rad4 family"/>
    <property type="match status" value="1"/>
</dbReference>
<sequence length="1252" mass="140581">MPPILSRKRVRSESPKPDPQSKRAKPRPHPRRSKESVFNALDTPPTVSRSLSETKKFLEEGDDESDLSDDESSGDVFEDVPIAAQDVESGESEDEEWEDALGTKHHTKHADEPDPVISGDLQLILSEPAQAVHLLKPDGKKRPSKIQRQIRNVTHCMHVQFLMWHNTIRNAWIQDQQVQKIMVDNMTTGCWREVDKYWRDVGIRDGPKSAVAGGWTKNFPHDIVVTGILRNSSKTYESWKKREGETLQSSGKAGPSKDQERETRSDDRNQRDWGSKSSRLEPETPNLSAGDPLLRLLEYLSAFWKAKFNITAPCLRKRGYLSPATLQAEVLAWKTDSSDADAFGERIEDLEAFRELARKCHGSCDVGQQLFTALLRGLGIEARMVASLQPVGFAFSQAEEGKAVDLQNLTPKANAINVNNATPTYIKGDLQNNSHKGGTKDTSINLSNSEISDLSSAISISSDSEATSQKDKKTSKIRKYGNELPRPTYWTEAISNLTHTPVCVSCLPRTVIATSSMPEQLSNFYCRGAPVDKAKQVFAYLIAYSSDGSAKDVTTRYLPQRQWPGKTKGYRMPAEKIPIHNKRGKVKRWEEWDWFKSVMRPYARPFNRRQPWDEVEDEGDLVPAKPAKPKDMDEEGGKETLQGYKNSTKHVLERHLRREEAVKPGASIVRYFVTGKGDKEKAEPVYRRKDIVVCKSVESWHKEGREVKEGEQPLKYVPMRAVTVIRKREIEEREREEGEKVKQGLYAQSQTDWIIPDPIVDGKVPRNSFGNIDVYVPTMIPKGAVHIPLKGTARICRKLNIDHAEACTGFEFGKQRAVPVLTGVVVASENEDMVIDAWEADQAEKAAKEADKKEKLILGLWKKFFVGLRTVQRLKREYGEDVELPQTTVRTMNRQDKKSEWETFKDHQDFEGGFVREGPSAAGGFLQQDEDMAGGFFTASQGEEERVPMGEMTVDHGDMERLGARNFIAENANQTPISFQSMHERVLDENEPTANGHEEAESEKEALTPSTSGRKRHSAQPTRSSGRGRGSNSTSTTTYKYLLRSNSPDSRLSSVSPSPSDVGPDDEDDDEPRTKRGKKRKAVPPPPEVPKRSIPKRKVAMKGEKQVKSHFFAHGTDDETDLTDLTDRSPVKKGSGREGGGKDLAILLYPAANWNLEEFMDDTKNPFYFGRVAPASQTSTTVGQYKVYITDFGIARAYQSPVEAKTDSPTSYTRTYAALEVVDQDKRSSSADMFSLSCVFMEILTTMLSKPE</sequence>
<dbReference type="Proteomes" id="UP000800035">
    <property type="component" value="Unassembled WGS sequence"/>
</dbReference>
<feature type="compositionally biased region" description="Basic and acidic residues" evidence="6">
    <location>
        <begin position="996"/>
        <end position="1006"/>
    </location>
</feature>
<dbReference type="GO" id="GO:0005737">
    <property type="term" value="C:cytoplasm"/>
    <property type="evidence" value="ECO:0007669"/>
    <property type="project" value="TreeGrafter"/>
</dbReference>
<dbReference type="SMART" id="SM01031">
    <property type="entry name" value="BHD_2"/>
    <property type="match status" value="1"/>
</dbReference>
<dbReference type="InterPro" id="IPR004583">
    <property type="entry name" value="DNA_repair_Rad4"/>
</dbReference>
<feature type="compositionally biased region" description="Basic and acidic residues" evidence="6">
    <location>
        <begin position="628"/>
        <end position="638"/>
    </location>
</feature>
<reference evidence="10" key="1">
    <citation type="journal article" date="2020" name="Stud. Mycol.">
        <title>101 Dothideomycetes genomes: a test case for predicting lifestyles and emergence of pathogens.</title>
        <authorList>
            <person name="Haridas S."/>
            <person name="Albert R."/>
            <person name="Binder M."/>
            <person name="Bloem J."/>
            <person name="Labutti K."/>
            <person name="Salamov A."/>
            <person name="Andreopoulos B."/>
            <person name="Baker S."/>
            <person name="Barry K."/>
            <person name="Bills G."/>
            <person name="Bluhm B."/>
            <person name="Cannon C."/>
            <person name="Castanera R."/>
            <person name="Culley D."/>
            <person name="Daum C."/>
            <person name="Ezra D."/>
            <person name="Gonzalez J."/>
            <person name="Henrissat B."/>
            <person name="Kuo A."/>
            <person name="Liang C."/>
            <person name="Lipzen A."/>
            <person name="Lutzoni F."/>
            <person name="Magnuson J."/>
            <person name="Mondo S."/>
            <person name="Nolan M."/>
            <person name="Ohm R."/>
            <person name="Pangilinan J."/>
            <person name="Park H.-J."/>
            <person name="Ramirez L."/>
            <person name="Alfaro M."/>
            <person name="Sun H."/>
            <person name="Tritt A."/>
            <person name="Yoshinaga Y."/>
            <person name="Zwiers L.-H."/>
            <person name="Turgeon B."/>
            <person name="Goodwin S."/>
            <person name="Spatafora J."/>
            <person name="Crous P."/>
            <person name="Grigoriev I."/>
        </authorList>
    </citation>
    <scope>NUCLEOTIDE SEQUENCE</scope>
    <source>
        <strain evidence="10">CBS 675.92</strain>
    </source>
</reference>
<dbReference type="Gene3D" id="1.10.510.10">
    <property type="entry name" value="Transferase(Phosphotransferase) domain 1"/>
    <property type="match status" value="1"/>
</dbReference>
<dbReference type="InterPro" id="IPR018325">
    <property type="entry name" value="Rad4/PNGase_transGLS-fold"/>
</dbReference>
<feature type="compositionally biased region" description="Basic residues" evidence="6">
    <location>
        <begin position="22"/>
        <end position="32"/>
    </location>
</feature>
<comment type="similarity">
    <text evidence="2">Belongs to the XPC family.</text>
</comment>
<feature type="compositionally biased region" description="Low complexity" evidence="6">
    <location>
        <begin position="1047"/>
        <end position="1062"/>
    </location>
</feature>
<dbReference type="SUPFAM" id="SSF56112">
    <property type="entry name" value="Protein kinase-like (PK-like)"/>
    <property type="match status" value="1"/>
</dbReference>